<gene>
    <name evidence="12" type="ORF">Afil01_24140</name>
</gene>
<evidence type="ECO:0000256" key="9">
    <source>
        <dbReference type="SAM" id="Phobius"/>
    </source>
</evidence>
<dbReference type="Pfam" id="PF23539">
    <property type="entry name" value="DUF7134"/>
    <property type="match status" value="1"/>
</dbReference>
<keyword evidence="13" id="KW-1185">Reference proteome</keyword>
<feature type="domain" description="Signal transduction histidine kinase subgroup 3 dimerisation and phosphoacceptor" evidence="10">
    <location>
        <begin position="191"/>
        <end position="255"/>
    </location>
</feature>
<evidence type="ECO:0000259" key="10">
    <source>
        <dbReference type="Pfam" id="PF07730"/>
    </source>
</evidence>
<accession>A0A9W6SKI2</accession>
<keyword evidence="6 12" id="KW-0418">Kinase</keyword>
<keyword evidence="3" id="KW-0597">Phosphoprotein</keyword>
<protein>
    <recommendedName>
        <fullName evidence="2">histidine kinase</fullName>
        <ecNumber evidence="2">2.7.13.3</ecNumber>
    </recommendedName>
</protein>
<keyword evidence="5" id="KW-0547">Nucleotide-binding</keyword>
<keyword evidence="7" id="KW-0067">ATP-binding</keyword>
<dbReference type="Gene3D" id="1.20.5.1930">
    <property type="match status" value="1"/>
</dbReference>
<dbReference type="EC" id="2.7.13.3" evidence="2"/>
<dbReference type="Pfam" id="PF07730">
    <property type="entry name" value="HisKA_3"/>
    <property type="match status" value="1"/>
</dbReference>
<dbReference type="AlphaFoldDB" id="A0A9W6SKI2"/>
<evidence type="ECO:0000256" key="1">
    <source>
        <dbReference type="ARBA" id="ARBA00000085"/>
    </source>
</evidence>
<proteinExistence type="predicted"/>
<evidence type="ECO:0000313" key="12">
    <source>
        <dbReference type="EMBL" id="GLZ77607.1"/>
    </source>
</evidence>
<feature type="transmembrane region" description="Helical" evidence="9">
    <location>
        <begin position="47"/>
        <end position="65"/>
    </location>
</feature>
<feature type="transmembrane region" description="Helical" evidence="9">
    <location>
        <begin position="149"/>
        <end position="168"/>
    </location>
</feature>
<dbReference type="GO" id="GO:0000155">
    <property type="term" value="F:phosphorelay sensor kinase activity"/>
    <property type="evidence" value="ECO:0007669"/>
    <property type="project" value="InterPro"/>
</dbReference>
<dbReference type="GO" id="GO:0016020">
    <property type="term" value="C:membrane"/>
    <property type="evidence" value="ECO:0007669"/>
    <property type="project" value="InterPro"/>
</dbReference>
<dbReference type="SUPFAM" id="SSF55874">
    <property type="entry name" value="ATPase domain of HSP90 chaperone/DNA topoisomerase II/histidine kinase"/>
    <property type="match status" value="1"/>
</dbReference>
<dbReference type="GO" id="GO:0046983">
    <property type="term" value="F:protein dimerization activity"/>
    <property type="evidence" value="ECO:0007669"/>
    <property type="project" value="InterPro"/>
</dbReference>
<evidence type="ECO:0000256" key="7">
    <source>
        <dbReference type="ARBA" id="ARBA00022840"/>
    </source>
</evidence>
<dbReference type="Gene3D" id="3.30.565.10">
    <property type="entry name" value="Histidine kinase-like ATPase, C-terminal domain"/>
    <property type="match status" value="1"/>
</dbReference>
<keyword evidence="8" id="KW-0902">Two-component regulatory system</keyword>
<sequence>MATVRGMREPWWLREKDRLLVAVDAGIAVLMAVPAVMGVLDPMDLRTFHGWFLVTGLLVALSYSLPMSLRRRWPRAIYVVVLAATVVADVIEVSSGASAAAAWVLYIVARDRARRESLVWLGAGAGSIGLILVASRIQLHAEPNPYGQAQAGLGLLLFGLAWVVGYMARRHKEMVDAVAAEARRRDRVEARLHLAREVHDVVAHNLSVITVKAGVALHVAGRRPEEAVDTLRVIERTGRTALAEVRQLVETLRNDVPAAAGLAGLPELVESAAEAGVTVTVERDLPPLPPGLEASVFRIVQEAVTNTVKHAAPARCRVTIGHDERHVRIEAVDDGDARRAPLPGGHGLIGVRERVEAYGGVFTAGPVGTGGPGERGWRLAASLPYQEVR</sequence>
<dbReference type="InterPro" id="IPR036890">
    <property type="entry name" value="HATPase_C_sf"/>
</dbReference>
<evidence type="ECO:0000256" key="8">
    <source>
        <dbReference type="ARBA" id="ARBA00023012"/>
    </source>
</evidence>
<dbReference type="Proteomes" id="UP001165079">
    <property type="component" value="Unassembled WGS sequence"/>
</dbReference>
<dbReference type="GO" id="GO:0005524">
    <property type="term" value="F:ATP binding"/>
    <property type="evidence" value="ECO:0007669"/>
    <property type="project" value="UniProtKB-KW"/>
</dbReference>
<evidence type="ECO:0000256" key="3">
    <source>
        <dbReference type="ARBA" id="ARBA00022553"/>
    </source>
</evidence>
<feature type="domain" description="DUF7134" evidence="11">
    <location>
        <begin position="12"/>
        <end position="170"/>
    </location>
</feature>
<dbReference type="InterPro" id="IPR011712">
    <property type="entry name" value="Sig_transdc_His_kin_sub3_dim/P"/>
</dbReference>
<dbReference type="CDD" id="cd16917">
    <property type="entry name" value="HATPase_UhpB-NarQ-NarX-like"/>
    <property type="match status" value="1"/>
</dbReference>
<evidence type="ECO:0000259" key="11">
    <source>
        <dbReference type="Pfam" id="PF23539"/>
    </source>
</evidence>
<evidence type="ECO:0000256" key="5">
    <source>
        <dbReference type="ARBA" id="ARBA00022741"/>
    </source>
</evidence>
<evidence type="ECO:0000313" key="13">
    <source>
        <dbReference type="Proteomes" id="UP001165079"/>
    </source>
</evidence>
<feature type="transmembrane region" description="Helical" evidence="9">
    <location>
        <begin position="118"/>
        <end position="137"/>
    </location>
</feature>
<dbReference type="InterPro" id="IPR055558">
    <property type="entry name" value="DUF7134"/>
</dbReference>
<feature type="transmembrane region" description="Helical" evidence="9">
    <location>
        <begin position="20"/>
        <end position="40"/>
    </location>
</feature>
<keyword evidence="4" id="KW-0808">Transferase</keyword>
<evidence type="ECO:0000256" key="4">
    <source>
        <dbReference type="ARBA" id="ARBA00022679"/>
    </source>
</evidence>
<dbReference type="PANTHER" id="PTHR24421:SF10">
    <property type="entry name" value="NITRATE_NITRITE SENSOR PROTEIN NARQ"/>
    <property type="match status" value="1"/>
</dbReference>
<dbReference type="PANTHER" id="PTHR24421">
    <property type="entry name" value="NITRATE/NITRITE SENSOR PROTEIN NARX-RELATED"/>
    <property type="match status" value="1"/>
</dbReference>
<dbReference type="InterPro" id="IPR050482">
    <property type="entry name" value="Sensor_HK_TwoCompSys"/>
</dbReference>
<evidence type="ECO:0000256" key="6">
    <source>
        <dbReference type="ARBA" id="ARBA00022777"/>
    </source>
</evidence>
<evidence type="ECO:0000256" key="2">
    <source>
        <dbReference type="ARBA" id="ARBA00012438"/>
    </source>
</evidence>
<organism evidence="12 13">
    <name type="scientific">Actinorhabdospora filicis</name>
    <dbReference type="NCBI Taxonomy" id="1785913"/>
    <lineage>
        <taxon>Bacteria</taxon>
        <taxon>Bacillati</taxon>
        <taxon>Actinomycetota</taxon>
        <taxon>Actinomycetes</taxon>
        <taxon>Micromonosporales</taxon>
        <taxon>Micromonosporaceae</taxon>
        <taxon>Actinorhabdospora</taxon>
    </lineage>
</organism>
<dbReference type="EMBL" id="BSTX01000001">
    <property type="protein sequence ID" value="GLZ77607.1"/>
    <property type="molecule type" value="Genomic_DNA"/>
</dbReference>
<keyword evidence="9" id="KW-0472">Membrane</keyword>
<keyword evidence="9" id="KW-1133">Transmembrane helix</keyword>
<name>A0A9W6SKI2_9ACTN</name>
<keyword evidence="9" id="KW-0812">Transmembrane</keyword>
<reference evidence="12" key="1">
    <citation type="submission" date="2023-03" db="EMBL/GenBank/DDBJ databases">
        <title>Actinorhabdospora filicis NBRC 111898.</title>
        <authorList>
            <person name="Ichikawa N."/>
            <person name="Sato H."/>
            <person name="Tonouchi N."/>
        </authorList>
    </citation>
    <scope>NUCLEOTIDE SEQUENCE</scope>
    <source>
        <strain evidence="12">NBRC 111898</strain>
    </source>
</reference>
<comment type="catalytic activity">
    <reaction evidence="1">
        <text>ATP + protein L-histidine = ADP + protein N-phospho-L-histidine.</text>
        <dbReference type="EC" id="2.7.13.3"/>
    </reaction>
</comment>
<comment type="caution">
    <text evidence="12">The sequence shown here is derived from an EMBL/GenBank/DDBJ whole genome shotgun (WGS) entry which is preliminary data.</text>
</comment>